<accession>A0A0R3WBA9</accession>
<protein>
    <submittedName>
        <fullName evidence="4">BRO1 domain-containing protein</fullName>
    </submittedName>
</protein>
<dbReference type="Proteomes" id="UP000282613">
    <property type="component" value="Unassembled WGS sequence"/>
</dbReference>
<keyword evidence="3" id="KW-1185">Reference proteome</keyword>
<reference evidence="4" key="1">
    <citation type="submission" date="2016-04" db="UniProtKB">
        <authorList>
            <consortium name="WormBaseParasite"/>
        </authorList>
    </citation>
    <scope>IDENTIFICATION</scope>
</reference>
<dbReference type="STRING" id="60517.A0A0R3WBA9"/>
<name>A0A0R3WBA9_TAEAS</name>
<dbReference type="AlphaFoldDB" id="A0A0R3WBA9"/>
<reference evidence="2 3" key="2">
    <citation type="submission" date="2018-11" db="EMBL/GenBank/DDBJ databases">
        <authorList>
            <consortium name="Pathogen Informatics"/>
        </authorList>
    </citation>
    <scope>NUCLEOTIDE SEQUENCE [LARGE SCALE GENOMIC DNA]</scope>
</reference>
<evidence type="ECO:0000313" key="2">
    <source>
        <dbReference type="EMBL" id="VDK39242.1"/>
    </source>
</evidence>
<feature type="region of interest" description="Disordered" evidence="1">
    <location>
        <begin position="711"/>
        <end position="784"/>
    </location>
</feature>
<evidence type="ECO:0000313" key="4">
    <source>
        <dbReference type="WBParaSite" id="TASK_0000791401-mRNA-1"/>
    </source>
</evidence>
<dbReference type="OrthoDB" id="6272343at2759"/>
<dbReference type="EMBL" id="UYRS01018697">
    <property type="protein sequence ID" value="VDK39242.1"/>
    <property type="molecule type" value="Genomic_DNA"/>
</dbReference>
<sequence>MLPVVEPSGVNAAVDSPLSSVVPDSKAASFPVCCSVDSSSLPFNLVFSASVKNYVDASPFPSSSTVNAAPSFGSSRHEQYCPMTLSPFYASLLEKVFLLQHFVHEALNIVSVPSSFLDFPIVSSSVPSLSAKLSAFLFELKFAFNSLALASNAIDVGTNPNKDRISPLGFQPCDSNFLSSAADFLILGGNEKRDQEYDTSSTAQSLLCVAACLHAQLQRFIVQAFECTEGKFALDDAAKFTMSSWSDFFTKLQNLCHRAPSKPLLTPDVSVTGFTCICHLAPSEVDQHLNAQCNLKSKLLDLASTPKVQTPPTEFSPVHPPKPNLLAKYYSQSEPNLDLSLEQELQKRRTVRSLDSFSRYLSIYTGRYGTPSPFPLATLADQLSKLRLWLVDNTRRPFNASTMTKAPYPPVSFEMPSTELYLRRLLNIRDTEVLYLLNNLPGGENLINRSSTPNVFPSRDCTEAQLELMSNWDMVQPIDPSCLPVYRVKLPDVGEVPLVTNGLRSESPVVEAPLLSPNDVPLRASTSASEASLNSLSFESKSEIKLLLRRCWSLLKEMVSIIKRSSRSKLLRTRADELLDTSLHLSRLLNGDVSTSTEHGATADTVAHVDFKRIPDSPGLPRKWSRAPIQELIWAIETLDDIEELRSLAHLLTQQYNAVGTTLEQQLDVNRDLRNRLREANNHLARIYLGVSQGRQRLAVMTERLLVEAQKHDEISSTCDDTIPPKPYSQKPISADDAEASTPSGPSDPSAPANLPPSSQKTKRHGKATLLRSLRQAMMPKPKK</sequence>
<organism evidence="4">
    <name type="scientific">Taenia asiatica</name>
    <name type="common">Asian tapeworm</name>
    <dbReference type="NCBI Taxonomy" id="60517"/>
    <lineage>
        <taxon>Eukaryota</taxon>
        <taxon>Metazoa</taxon>
        <taxon>Spiralia</taxon>
        <taxon>Lophotrochozoa</taxon>
        <taxon>Platyhelminthes</taxon>
        <taxon>Cestoda</taxon>
        <taxon>Eucestoda</taxon>
        <taxon>Cyclophyllidea</taxon>
        <taxon>Taeniidae</taxon>
        <taxon>Taenia</taxon>
    </lineage>
</organism>
<evidence type="ECO:0000256" key="1">
    <source>
        <dbReference type="SAM" id="MobiDB-lite"/>
    </source>
</evidence>
<dbReference type="WBParaSite" id="TASK_0000791401-mRNA-1">
    <property type="protein sequence ID" value="TASK_0000791401-mRNA-1"/>
    <property type="gene ID" value="TASK_0000791401"/>
</dbReference>
<proteinExistence type="predicted"/>
<evidence type="ECO:0000313" key="3">
    <source>
        <dbReference type="Proteomes" id="UP000282613"/>
    </source>
</evidence>
<gene>
    <name evidence="2" type="ORF">TASK_LOCUS7915</name>
</gene>